<dbReference type="NCBIfam" id="TIGR04183">
    <property type="entry name" value="Por_Secre_tail"/>
    <property type="match status" value="1"/>
</dbReference>
<dbReference type="InterPro" id="IPR026444">
    <property type="entry name" value="Secre_tail"/>
</dbReference>
<accession>A0A1G7FFG4</accession>
<dbReference type="STRING" id="659014.SAMN04487996_106367"/>
<dbReference type="OrthoDB" id="958186at2"/>
<keyword evidence="2" id="KW-1185">Reference proteome</keyword>
<dbReference type="RefSeq" id="WP_143016830.1">
    <property type="nucleotide sequence ID" value="NZ_FNAN01000006.1"/>
</dbReference>
<organism evidence="1 2">
    <name type="scientific">Dyadobacter soli</name>
    <dbReference type="NCBI Taxonomy" id="659014"/>
    <lineage>
        <taxon>Bacteria</taxon>
        <taxon>Pseudomonadati</taxon>
        <taxon>Bacteroidota</taxon>
        <taxon>Cytophagia</taxon>
        <taxon>Cytophagales</taxon>
        <taxon>Spirosomataceae</taxon>
        <taxon>Dyadobacter</taxon>
    </lineage>
</organism>
<reference evidence="2" key="1">
    <citation type="submission" date="2016-10" db="EMBL/GenBank/DDBJ databases">
        <authorList>
            <person name="Varghese N."/>
            <person name="Submissions S."/>
        </authorList>
    </citation>
    <scope>NUCLEOTIDE SEQUENCE [LARGE SCALE GENOMIC DNA]</scope>
    <source>
        <strain evidence="2">DSM 25329</strain>
    </source>
</reference>
<dbReference type="EMBL" id="FNAN01000006">
    <property type="protein sequence ID" value="SDE74315.1"/>
    <property type="molecule type" value="Genomic_DNA"/>
</dbReference>
<feature type="non-terminal residue" evidence="1">
    <location>
        <position position="1"/>
    </location>
</feature>
<protein>
    <submittedName>
        <fullName evidence="1">Por secretion system C-terminal sorting domain-containing protein</fullName>
    </submittedName>
</protein>
<name>A0A1G7FFG4_9BACT</name>
<evidence type="ECO:0000313" key="1">
    <source>
        <dbReference type="EMBL" id="SDE74315.1"/>
    </source>
</evidence>
<evidence type="ECO:0000313" key="2">
    <source>
        <dbReference type="Proteomes" id="UP000198748"/>
    </source>
</evidence>
<dbReference type="Proteomes" id="UP000198748">
    <property type="component" value="Unassembled WGS sequence"/>
</dbReference>
<sequence>LKVTSWKQVKAIRIDNLAGLQVYSSGPVEAGKVDVSKLDSGVYVLRITHTDGSVHTHKFVHIK</sequence>
<gene>
    <name evidence="1" type="ORF">SAMN04487996_106367</name>
</gene>
<dbReference type="AlphaFoldDB" id="A0A1G7FFG4"/>
<proteinExistence type="predicted"/>